<dbReference type="Pfam" id="PF00072">
    <property type="entry name" value="Response_reg"/>
    <property type="match status" value="1"/>
</dbReference>
<evidence type="ECO:0000256" key="2">
    <source>
        <dbReference type="PROSITE-ProRule" id="PRU00169"/>
    </source>
</evidence>
<feature type="domain" description="HTH LytTR-type" evidence="4">
    <location>
        <begin position="143"/>
        <end position="247"/>
    </location>
</feature>
<reference evidence="5 6" key="1">
    <citation type="submission" date="2017-08" db="EMBL/GenBank/DDBJ databases">
        <title>Whole Genome Sequence of Sphingobium hydrophobicum C1: Insights into Adaption to the Electronic-waste Contaminated Sediment.</title>
        <authorList>
            <person name="Song D."/>
            <person name="Chen X."/>
            <person name="Xu M."/>
        </authorList>
    </citation>
    <scope>NUCLEOTIDE SEQUENCE [LARGE SCALE GENOMIC DNA]</scope>
    <source>
        <strain evidence="5 6">C1</strain>
    </source>
</reference>
<dbReference type="Pfam" id="PF04397">
    <property type="entry name" value="LytTR"/>
    <property type="match status" value="1"/>
</dbReference>
<dbReference type="InterPro" id="IPR011006">
    <property type="entry name" value="CheY-like_superfamily"/>
</dbReference>
<dbReference type="AlphaFoldDB" id="A0A249MXA1"/>
<feature type="modified residue" description="4-aspartylphosphate" evidence="2">
    <location>
        <position position="55"/>
    </location>
</feature>
<dbReference type="GO" id="GO:0005829">
    <property type="term" value="C:cytosol"/>
    <property type="evidence" value="ECO:0007669"/>
    <property type="project" value="TreeGrafter"/>
</dbReference>
<feature type="domain" description="Response regulatory" evidence="3">
    <location>
        <begin position="4"/>
        <end position="118"/>
    </location>
</feature>
<dbReference type="EMBL" id="CP022745">
    <property type="protein sequence ID" value="ASY45759.1"/>
    <property type="molecule type" value="Genomic_DNA"/>
</dbReference>
<dbReference type="Gene3D" id="2.40.50.1020">
    <property type="entry name" value="LytTr DNA-binding domain"/>
    <property type="match status" value="1"/>
</dbReference>
<dbReference type="GO" id="GO:0000156">
    <property type="term" value="F:phosphorelay response regulator activity"/>
    <property type="evidence" value="ECO:0007669"/>
    <property type="project" value="TreeGrafter"/>
</dbReference>
<dbReference type="SMART" id="SM00448">
    <property type="entry name" value="REC"/>
    <property type="match status" value="1"/>
</dbReference>
<sequence length="247" mass="27788">MSIRTMIVDDEPLAVERLQMLCAREPRIALVGTATDGEAALRLIEGLKPDLVMLDIAMPLLDGIGVARAVGRMGIRPAVIFVTAFEGFAVEAFDLAAIDYMLKPVAHDRLTRAIDRVEAVLRNRAPEGIPAPAEPQPDWAEEFWVPHRSELIRIATDQIDRIEAERDYMRLHVGSHSYLLHQTISSLEERLDPQQFVRLHRSHIVRRDHIARLRHDGSGVWFAALVDGNEIRIGRTFLANARAMTGR</sequence>
<dbReference type="PROSITE" id="PS50110">
    <property type="entry name" value="RESPONSE_REGULATORY"/>
    <property type="match status" value="1"/>
</dbReference>
<dbReference type="SMART" id="SM00850">
    <property type="entry name" value="LytTR"/>
    <property type="match status" value="1"/>
</dbReference>
<dbReference type="SUPFAM" id="SSF52172">
    <property type="entry name" value="CheY-like"/>
    <property type="match status" value="1"/>
</dbReference>
<dbReference type="InterPro" id="IPR001789">
    <property type="entry name" value="Sig_transdc_resp-reg_receiver"/>
</dbReference>
<evidence type="ECO:0000259" key="4">
    <source>
        <dbReference type="PROSITE" id="PS50930"/>
    </source>
</evidence>
<dbReference type="InterPro" id="IPR007492">
    <property type="entry name" value="LytTR_DNA-bd_dom"/>
</dbReference>
<dbReference type="Gene3D" id="3.40.50.2300">
    <property type="match status" value="1"/>
</dbReference>
<dbReference type="PANTHER" id="PTHR48111:SF69">
    <property type="entry name" value="RESPONSE REGULATOR RECEIVER"/>
    <property type="match status" value="1"/>
</dbReference>
<evidence type="ECO:0000256" key="1">
    <source>
        <dbReference type="ARBA" id="ARBA00023125"/>
    </source>
</evidence>
<accession>A0A249MXA1</accession>
<keyword evidence="1 5" id="KW-0238">DNA-binding</keyword>
<keyword evidence="2" id="KW-0597">Phosphoprotein</keyword>
<dbReference type="PANTHER" id="PTHR48111">
    <property type="entry name" value="REGULATOR OF RPOS"/>
    <property type="match status" value="1"/>
</dbReference>
<protein>
    <submittedName>
        <fullName evidence="5">DNA-binding response regulator</fullName>
    </submittedName>
</protein>
<proteinExistence type="predicted"/>
<dbReference type="GO" id="GO:0006355">
    <property type="term" value="P:regulation of DNA-templated transcription"/>
    <property type="evidence" value="ECO:0007669"/>
    <property type="project" value="TreeGrafter"/>
</dbReference>
<evidence type="ECO:0000259" key="3">
    <source>
        <dbReference type="PROSITE" id="PS50110"/>
    </source>
</evidence>
<name>A0A249MXA1_SPHXE</name>
<dbReference type="PROSITE" id="PS50930">
    <property type="entry name" value="HTH_LYTTR"/>
    <property type="match status" value="1"/>
</dbReference>
<dbReference type="InterPro" id="IPR039420">
    <property type="entry name" value="WalR-like"/>
</dbReference>
<dbReference type="RefSeq" id="WP_019051471.1">
    <property type="nucleotide sequence ID" value="NZ_CP022745.1"/>
</dbReference>
<dbReference type="KEGG" id="shyd:CJD35_10815"/>
<dbReference type="GO" id="GO:0032993">
    <property type="term" value="C:protein-DNA complex"/>
    <property type="evidence" value="ECO:0007669"/>
    <property type="project" value="TreeGrafter"/>
</dbReference>
<organism evidence="5 6">
    <name type="scientific">Sphingobium xenophagum</name>
    <dbReference type="NCBI Taxonomy" id="121428"/>
    <lineage>
        <taxon>Bacteria</taxon>
        <taxon>Pseudomonadati</taxon>
        <taxon>Pseudomonadota</taxon>
        <taxon>Alphaproteobacteria</taxon>
        <taxon>Sphingomonadales</taxon>
        <taxon>Sphingomonadaceae</taxon>
        <taxon>Sphingobium</taxon>
    </lineage>
</organism>
<evidence type="ECO:0000313" key="6">
    <source>
        <dbReference type="Proteomes" id="UP000217141"/>
    </source>
</evidence>
<dbReference type="GO" id="GO:0000976">
    <property type="term" value="F:transcription cis-regulatory region binding"/>
    <property type="evidence" value="ECO:0007669"/>
    <property type="project" value="TreeGrafter"/>
</dbReference>
<gene>
    <name evidence="5" type="ORF">CJD35_10815</name>
</gene>
<dbReference type="Proteomes" id="UP000217141">
    <property type="component" value="Chromosome I"/>
</dbReference>
<evidence type="ECO:0000313" key="5">
    <source>
        <dbReference type="EMBL" id="ASY45759.1"/>
    </source>
</evidence>